<dbReference type="Proteomes" id="UP000075880">
    <property type="component" value="Unassembled WGS sequence"/>
</dbReference>
<feature type="transmembrane region" description="Helical" evidence="1">
    <location>
        <begin position="37"/>
        <end position="56"/>
    </location>
</feature>
<keyword evidence="1" id="KW-0472">Membrane</keyword>
<dbReference type="EnsemblMetazoa" id="ENSAATROPT007514">
    <property type="protein sequence ID" value="ENSAATROPP006734"/>
    <property type="gene ID" value="ENSAATROPG006121"/>
</dbReference>
<proteinExistence type="predicted"/>
<name>A0AAG5D7B3_ANOAO</name>
<evidence type="ECO:0000313" key="2">
    <source>
        <dbReference type="EnsemblMetazoa" id="ENSAATROPP006734"/>
    </source>
</evidence>
<keyword evidence="1" id="KW-0812">Transmembrane</keyword>
<keyword evidence="1" id="KW-1133">Transmembrane helix</keyword>
<accession>A0AAG5D7B3</accession>
<sequence length="69" mass="8194">MYSRMVPRIETGREERMVEAKSGTRSIFRHLTYCPDYVIYLISVSFMFGWFCKTHLSKQFKYSSVVANI</sequence>
<evidence type="ECO:0000256" key="1">
    <source>
        <dbReference type="SAM" id="Phobius"/>
    </source>
</evidence>
<organism evidence="2 3">
    <name type="scientific">Anopheles atroparvus</name>
    <name type="common">European mosquito</name>
    <dbReference type="NCBI Taxonomy" id="41427"/>
    <lineage>
        <taxon>Eukaryota</taxon>
        <taxon>Metazoa</taxon>
        <taxon>Ecdysozoa</taxon>
        <taxon>Arthropoda</taxon>
        <taxon>Hexapoda</taxon>
        <taxon>Insecta</taxon>
        <taxon>Pterygota</taxon>
        <taxon>Neoptera</taxon>
        <taxon>Endopterygota</taxon>
        <taxon>Diptera</taxon>
        <taxon>Nematocera</taxon>
        <taxon>Culicoidea</taxon>
        <taxon>Culicidae</taxon>
        <taxon>Anophelinae</taxon>
        <taxon>Anopheles</taxon>
    </lineage>
</organism>
<keyword evidence="3" id="KW-1185">Reference proteome</keyword>
<protein>
    <submittedName>
        <fullName evidence="2">Uncharacterized protein</fullName>
    </submittedName>
</protein>
<reference evidence="2" key="1">
    <citation type="submission" date="2024-04" db="UniProtKB">
        <authorList>
            <consortium name="EnsemblMetazoa"/>
        </authorList>
    </citation>
    <scope>IDENTIFICATION</scope>
    <source>
        <strain evidence="2">EBRO</strain>
    </source>
</reference>
<dbReference type="AlphaFoldDB" id="A0AAG5D7B3"/>
<evidence type="ECO:0000313" key="3">
    <source>
        <dbReference type="Proteomes" id="UP000075880"/>
    </source>
</evidence>